<reference evidence="2" key="1">
    <citation type="journal article" date="2015" name="Genome Announc.">
        <title>Draft genome sequence of the cellulolytic fungus Chaetomium globosum.</title>
        <authorList>
            <person name="Cuomo C.A."/>
            <person name="Untereiner W.A."/>
            <person name="Ma L.-J."/>
            <person name="Grabherr M."/>
            <person name="Birren B.W."/>
        </authorList>
    </citation>
    <scope>NUCLEOTIDE SEQUENCE [LARGE SCALE GENOMIC DNA]</scope>
    <source>
        <strain evidence="2">ATCC 6205 / CBS 148.51 / DSM 1962 / NBRC 6347 / NRRL 1970</strain>
    </source>
</reference>
<name>Q2H626_CHAGB</name>
<dbReference type="GeneID" id="4390020"/>
<dbReference type="VEuPathDB" id="FungiDB:CHGG_05889"/>
<dbReference type="EMBL" id="CH408031">
    <property type="protein sequence ID" value="EAQ89270.1"/>
    <property type="molecule type" value="Genomic_DNA"/>
</dbReference>
<keyword evidence="2" id="KW-1185">Reference proteome</keyword>
<evidence type="ECO:0000313" key="2">
    <source>
        <dbReference type="Proteomes" id="UP000001056"/>
    </source>
</evidence>
<dbReference type="HOGENOM" id="CLU_1496018_0_0_1"/>
<dbReference type="Proteomes" id="UP000001056">
    <property type="component" value="Unassembled WGS sequence"/>
</dbReference>
<dbReference type="AlphaFoldDB" id="Q2H626"/>
<sequence length="180" mass="19767">MGEELRGDGEGVAAGLVGVCGVAVEVWETGRFEAVVLGERGSIVSRHRLRHAELGNLGLLRDKVVGSQRRAWPCRYSVTHCVGRYVEVDIYSAIGKEVSECLNGVMEALRLTQQIRLDGSQTADFILEGFGVQVLAETNYSFRPAADQRAQRELHVTKKPGQLVGPLDPEARPKEEILIK</sequence>
<protein>
    <submittedName>
        <fullName evidence="1">Uncharacterized protein</fullName>
    </submittedName>
</protein>
<evidence type="ECO:0000313" key="1">
    <source>
        <dbReference type="EMBL" id="EAQ89270.1"/>
    </source>
</evidence>
<organism evidence="1 2">
    <name type="scientific">Chaetomium globosum (strain ATCC 6205 / CBS 148.51 / DSM 1962 / NBRC 6347 / NRRL 1970)</name>
    <name type="common">Soil fungus</name>
    <dbReference type="NCBI Taxonomy" id="306901"/>
    <lineage>
        <taxon>Eukaryota</taxon>
        <taxon>Fungi</taxon>
        <taxon>Dikarya</taxon>
        <taxon>Ascomycota</taxon>
        <taxon>Pezizomycotina</taxon>
        <taxon>Sordariomycetes</taxon>
        <taxon>Sordariomycetidae</taxon>
        <taxon>Sordariales</taxon>
        <taxon>Chaetomiaceae</taxon>
        <taxon>Chaetomium</taxon>
    </lineage>
</organism>
<dbReference type="InParanoid" id="Q2H626"/>
<proteinExistence type="predicted"/>
<accession>Q2H626</accession>
<gene>
    <name evidence="1" type="ORF">CHGG_05889</name>
</gene>
<dbReference type="RefSeq" id="XP_001221984.1">
    <property type="nucleotide sequence ID" value="XM_001221983.1"/>
</dbReference>